<dbReference type="PANTHER" id="PTHR34040:SF2">
    <property type="entry name" value="FLAGELLAR BIOSYNTHETIC PROTEIN FLIQ"/>
    <property type="match status" value="1"/>
</dbReference>
<dbReference type="EMBL" id="BSFD01000011">
    <property type="protein sequence ID" value="GLK50174.1"/>
    <property type="molecule type" value="Genomic_DNA"/>
</dbReference>
<reference evidence="10" key="2">
    <citation type="submission" date="2023-01" db="EMBL/GenBank/DDBJ databases">
        <authorList>
            <person name="Sun Q."/>
            <person name="Evtushenko L."/>
        </authorList>
    </citation>
    <scope>NUCLEOTIDE SEQUENCE</scope>
    <source>
        <strain evidence="10">VKM B-1499</strain>
    </source>
</reference>
<dbReference type="PANTHER" id="PTHR34040">
    <property type="entry name" value="FLAGELLAR BIOSYNTHETIC PROTEIN FLIQ"/>
    <property type="match status" value="1"/>
</dbReference>
<evidence type="ECO:0000256" key="7">
    <source>
        <dbReference type="ARBA" id="ARBA00023136"/>
    </source>
</evidence>
<dbReference type="PRINTS" id="PR00952">
    <property type="entry name" value="TYPE3IMQPROT"/>
</dbReference>
<keyword evidence="10" id="KW-0966">Cell projection</keyword>
<dbReference type="Pfam" id="PF01313">
    <property type="entry name" value="Bac_export_3"/>
    <property type="match status" value="1"/>
</dbReference>
<keyword evidence="7 9" id="KW-0472">Membrane</keyword>
<proteinExistence type="inferred from homology"/>
<evidence type="ECO:0000313" key="10">
    <source>
        <dbReference type="EMBL" id="GLK50174.1"/>
    </source>
</evidence>
<evidence type="ECO:0000256" key="4">
    <source>
        <dbReference type="ARBA" id="ARBA00022475"/>
    </source>
</evidence>
<comment type="function">
    <text evidence="9">Role in flagellar biosynthesis.</text>
</comment>
<protein>
    <recommendedName>
        <fullName evidence="3 9">Flagellar biosynthetic protein FliQ</fullName>
    </recommendedName>
</protein>
<dbReference type="InterPro" id="IPR002191">
    <property type="entry name" value="Bac_export_3"/>
</dbReference>
<evidence type="ECO:0000313" key="11">
    <source>
        <dbReference type="Proteomes" id="UP001143509"/>
    </source>
</evidence>
<feature type="transmembrane region" description="Helical" evidence="9">
    <location>
        <begin position="51"/>
        <end position="70"/>
    </location>
</feature>
<name>A0ABQ5TDX0_9CAUL</name>
<dbReference type="Proteomes" id="UP001143509">
    <property type="component" value="Unassembled WGS sequence"/>
</dbReference>
<accession>A0ABQ5TDX0</accession>
<organism evidence="10 11">
    <name type="scientific">Brevundimonas intermedia</name>
    <dbReference type="NCBI Taxonomy" id="74315"/>
    <lineage>
        <taxon>Bacteria</taxon>
        <taxon>Pseudomonadati</taxon>
        <taxon>Pseudomonadota</taxon>
        <taxon>Alphaproteobacteria</taxon>
        <taxon>Caulobacterales</taxon>
        <taxon>Caulobacteraceae</taxon>
        <taxon>Brevundimonas</taxon>
    </lineage>
</organism>
<dbReference type="InterPro" id="IPR006305">
    <property type="entry name" value="FliQ"/>
</dbReference>
<keyword evidence="5 9" id="KW-0812">Transmembrane</keyword>
<evidence type="ECO:0000256" key="3">
    <source>
        <dbReference type="ARBA" id="ARBA00021718"/>
    </source>
</evidence>
<reference evidence="10" key="1">
    <citation type="journal article" date="2014" name="Int. J. Syst. Evol. Microbiol.">
        <title>Complete genome of a new Firmicutes species belonging to the dominant human colonic microbiota ('Ruminococcus bicirculans') reveals two chromosomes and a selective capacity to utilize plant glucans.</title>
        <authorList>
            <consortium name="NISC Comparative Sequencing Program"/>
            <person name="Wegmann U."/>
            <person name="Louis P."/>
            <person name="Goesmann A."/>
            <person name="Henrissat B."/>
            <person name="Duncan S.H."/>
            <person name="Flint H.J."/>
        </authorList>
    </citation>
    <scope>NUCLEOTIDE SEQUENCE</scope>
    <source>
        <strain evidence="10">VKM B-1499</strain>
    </source>
</reference>
<keyword evidence="11" id="KW-1185">Reference proteome</keyword>
<comment type="caution">
    <text evidence="10">The sequence shown here is derived from an EMBL/GenBank/DDBJ whole genome shotgun (WGS) entry which is preliminary data.</text>
</comment>
<keyword evidence="10" id="KW-0282">Flagellum</keyword>
<keyword evidence="10" id="KW-0969">Cilium</keyword>
<evidence type="ECO:0000256" key="9">
    <source>
        <dbReference type="RuleBase" id="RU364090"/>
    </source>
</evidence>
<evidence type="ECO:0000256" key="2">
    <source>
        <dbReference type="ARBA" id="ARBA00006156"/>
    </source>
</evidence>
<keyword evidence="8 9" id="KW-0975">Bacterial flagellum</keyword>
<dbReference type="RefSeq" id="WP_271166326.1">
    <property type="nucleotide sequence ID" value="NZ_BSFD01000011.1"/>
</dbReference>
<keyword evidence="6 9" id="KW-1133">Transmembrane helix</keyword>
<sequence length="88" mass="9563">MGADQSLDLLNQMLWATLMIAAPVVAVVMIVGVIISILQVATQLQEMTLSYVPKLFAAILVLIAVGPWMLERMTHFAIEAIRTIPSIG</sequence>
<evidence type="ECO:0000256" key="1">
    <source>
        <dbReference type="ARBA" id="ARBA00004651"/>
    </source>
</evidence>
<keyword evidence="4 9" id="KW-1003">Cell membrane</keyword>
<feature type="transmembrane region" description="Helical" evidence="9">
    <location>
        <begin position="12"/>
        <end position="39"/>
    </location>
</feature>
<dbReference type="NCBIfam" id="TIGR01402">
    <property type="entry name" value="fliQ"/>
    <property type="match status" value="1"/>
</dbReference>
<comment type="similarity">
    <text evidence="2 9">Belongs to the FliQ/MopD/SpaQ family.</text>
</comment>
<evidence type="ECO:0000256" key="5">
    <source>
        <dbReference type="ARBA" id="ARBA00022692"/>
    </source>
</evidence>
<evidence type="ECO:0000256" key="8">
    <source>
        <dbReference type="ARBA" id="ARBA00023143"/>
    </source>
</evidence>
<comment type="subcellular location">
    <subcellularLocation>
        <location evidence="1 9">Cell membrane</location>
        <topology evidence="1">Multi-pass membrane protein</topology>
    </subcellularLocation>
    <subcellularLocation>
        <location evidence="9">Bacterial flagellum basal body</location>
    </subcellularLocation>
</comment>
<evidence type="ECO:0000256" key="6">
    <source>
        <dbReference type="ARBA" id="ARBA00022989"/>
    </source>
</evidence>
<gene>
    <name evidence="10" type="primary">fliQ_2</name>
    <name evidence="9" type="synonym">fliQ</name>
    <name evidence="10" type="ORF">GCM10017620_31480</name>
</gene>
<dbReference type="PIRSF" id="PIRSF004669">
    <property type="entry name" value="FliQ"/>
    <property type="match status" value="1"/>
</dbReference>